<keyword evidence="2" id="KW-1185">Reference proteome</keyword>
<dbReference type="EMBL" id="JPLY01000001">
    <property type="protein sequence ID" value="KFC23686.1"/>
    <property type="molecule type" value="Genomic_DNA"/>
</dbReference>
<dbReference type="eggNOG" id="ENOG5033VQE">
    <property type="taxonomic scope" value="Bacteria"/>
</dbReference>
<evidence type="ECO:0000313" key="2">
    <source>
        <dbReference type="Proteomes" id="UP000028623"/>
    </source>
</evidence>
<sequence length="142" mass="15457">MRTNYLILSVSVVLALASCKKNEDSKMMKQTYSTDTTIVDDNGKIDSATTTSSEKDVNGSVTKNYSFPYKASDGSRAKATFDDNGKSKTVTIEANSTKYVLDFKKATATGELYERNSISAETTPDSLFISQGDNVIHLGKVK</sequence>
<dbReference type="AlphaFoldDB" id="A0A085BMJ1"/>
<protein>
    <submittedName>
        <fullName evidence="1">Uncharacterized protein</fullName>
    </submittedName>
</protein>
<evidence type="ECO:0000313" key="1">
    <source>
        <dbReference type="EMBL" id="KFC23686.1"/>
    </source>
</evidence>
<dbReference type="PROSITE" id="PS51257">
    <property type="entry name" value="PROKAR_LIPOPROTEIN"/>
    <property type="match status" value="1"/>
</dbReference>
<dbReference type="RefSeq" id="WP_034973650.1">
    <property type="nucleotide sequence ID" value="NZ_FOFI01000002.1"/>
</dbReference>
<organism evidence="1 2">
    <name type="scientific">Epilithonimonas lactis</name>
    <dbReference type="NCBI Taxonomy" id="421072"/>
    <lineage>
        <taxon>Bacteria</taxon>
        <taxon>Pseudomonadati</taxon>
        <taxon>Bacteroidota</taxon>
        <taxon>Flavobacteriia</taxon>
        <taxon>Flavobacteriales</taxon>
        <taxon>Weeksellaceae</taxon>
        <taxon>Chryseobacterium group</taxon>
        <taxon>Epilithonimonas</taxon>
    </lineage>
</organism>
<name>A0A085BMJ1_9FLAO</name>
<dbReference type="Proteomes" id="UP000028623">
    <property type="component" value="Unassembled WGS sequence"/>
</dbReference>
<reference evidence="1 2" key="1">
    <citation type="submission" date="2014-07" db="EMBL/GenBank/DDBJ databases">
        <title>Epilithonimonas lactis LMG 22401 Genome.</title>
        <authorList>
            <person name="Pipes S.E."/>
            <person name="Stropko S.J."/>
        </authorList>
    </citation>
    <scope>NUCLEOTIDE SEQUENCE [LARGE SCALE GENOMIC DNA]</scope>
    <source>
        <strain evidence="1 2">LMG 24401</strain>
    </source>
</reference>
<dbReference type="OrthoDB" id="1260148at2"/>
<accession>A0A085BMJ1</accession>
<comment type="caution">
    <text evidence="1">The sequence shown here is derived from an EMBL/GenBank/DDBJ whole genome shotgun (WGS) entry which is preliminary data.</text>
</comment>
<proteinExistence type="predicted"/>
<gene>
    <name evidence="1" type="ORF">IO89_03700</name>
</gene>